<reference evidence="7 8" key="1">
    <citation type="journal article" date="2016" name="Nat. Commun.">
        <title>Thousands of microbial genomes shed light on interconnected biogeochemical processes in an aquifer system.</title>
        <authorList>
            <person name="Anantharaman K."/>
            <person name="Brown C.T."/>
            <person name="Hug L.A."/>
            <person name="Sharon I."/>
            <person name="Castelle C.J."/>
            <person name="Probst A.J."/>
            <person name="Thomas B.C."/>
            <person name="Singh A."/>
            <person name="Wilkins M.J."/>
            <person name="Karaoz U."/>
            <person name="Brodie E.L."/>
            <person name="Williams K.H."/>
            <person name="Hubbard S.S."/>
            <person name="Banfield J.F."/>
        </authorList>
    </citation>
    <scope>NUCLEOTIDE SEQUENCE [LARGE SCALE GENOMIC DNA]</scope>
</reference>
<evidence type="ECO:0000313" key="8">
    <source>
        <dbReference type="Proteomes" id="UP000177078"/>
    </source>
</evidence>
<dbReference type="STRING" id="1802457.A3F15_01675"/>
<dbReference type="GO" id="GO:0016987">
    <property type="term" value="F:sigma factor activity"/>
    <property type="evidence" value="ECO:0007669"/>
    <property type="project" value="UniProtKB-KW"/>
</dbReference>
<comment type="similarity">
    <text evidence="1">Belongs to the sigma-70 factor family. ECF subfamily.</text>
</comment>
<dbReference type="InterPro" id="IPR039425">
    <property type="entry name" value="RNA_pol_sigma-70-like"/>
</dbReference>
<dbReference type="Gene3D" id="1.10.1740.10">
    <property type="match status" value="1"/>
</dbReference>
<dbReference type="Pfam" id="PF04542">
    <property type="entry name" value="Sigma70_r2"/>
    <property type="match status" value="1"/>
</dbReference>
<feature type="domain" description="RNA polymerase sigma factor 70 region 4 type 2" evidence="6">
    <location>
        <begin position="112"/>
        <end position="163"/>
    </location>
</feature>
<dbReference type="EMBL" id="MHUC01000005">
    <property type="protein sequence ID" value="OHA71313.1"/>
    <property type="molecule type" value="Genomic_DNA"/>
</dbReference>
<evidence type="ECO:0000313" key="7">
    <source>
        <dbReference type="EMBL" id="OHA71313.1"/>
    </source>
</evidence>
<dbReference type="InterPro" id="IPR007627">
    <property type="entry name" value="RNA_pol_sigma70_r2"/>
</dbReference>
<evidence type="ECO:0000259" key="5">
    <source>
        <dbReference type="Pfam" id="PF04542"/>
    </source>
</evidence>
<protein>
    <submittedName>
        <fullName evidence="7">Uncharacterized protein</fullName>
    </submittedName>
</protein>
<dbReference type="Proteomes" id="UP000177078">
    <property type="component" value="Unassembled WGS sequence"/>
</dbReference>
<evidence type="ECO:0000259" key="6">
    <source>
        <dbReference type="Pfam" id="PF08281"/>
    </source>
</evidence>
<dbReference type="GO" id="GO:0006352">
    <property type="term" value="P:DNA-templated transcription initiation"/>
    <property type="evidence" value="ECO:0007669"/>
    <property type="project" value="InterPro"/>
</dbReference>
<dbReference type="NCBIfam" id="TIGR02937">
    <property type="entry name" value="sigma70-ECF"/>
    <property type="match status" value="1"/>
</dbReference>
<accession>A0A1G2REP0</accession>
<dbReference type="InterPro" id="IPR036388">
    <property type="entry name" value="WH-like_DNA-bd_sf"/>
</dbReference>
<dbReference type="InterPro" id="IPR013324">
    <property type="entry name" value="RNA_pol_sigma_r3/r4-like"/>
</dbReference>
<keyword evidence="2" id="KW-0805">Transcription regulation</keyword>
<dbReference type="Pfam" id="PF08281">
    <property type="entry name" value="Sigma70_r4_2"/>
    <property type="match status" value="1"/>
</dbReference>
<evidence type="ECO:0000256" key="1">
    <source>
        <dbReference type="ARBA" id="ARBA00010641"/>
    </source>
</evidence>
<feature type="domain" description="RNA polymerase sigma-70 region 2" evidence="5">
    <location>
        <begin position="12"/>
        <end position="82"/>
    </location>
</feature>
<dbReference type="AlphaFoldDB" id="A0A1G2REP0"/>
<dbReference type="SUPFAM" id="SSF88659">
    <property type="entry name" value="Sigma3 and sigma4 domains of RNA polymerase sigma factors"/>
    <property type="match status" value="1"/>
</dbReference>
<dbReference type="Gene3D" id="1.10.10.10">
    <property type="entry name" value="Winged helix-like DNA-binding domain superfamily/Winged helix DNA-binding domain"/>
    <property type="match status" value="1"/>
</dbReference>
<keyword evidence="4" id="KW-0804">Transcription</keyword>
<dbReference type="PANTHER" id="PTHR43133">
    <property type="entry name" value="RNA POLYMERASE ECF-TYPE SIGMA FACTO"/>
    <property type="match status" value="1"/>
</dbReference>
<evidence type="ECO:0000256" key="3">
    <source>
        <dbReference type="ARBA" id="ARBA00023082"/>
    </source>
</evidence>
<sequence length="177" mass="20348">MNNIEQQFSAIYDQCVDRIYRFVFIKVSSQEIAEDLTSETFLKGWEAFKKHSNPHPKAIDNPSAFLYKIARNLVIDYYRGKGKLQSFPIEYAQVTDPKENLEEKAILGSDLNMVQKALAVIKDEYREVIVWHYLDELNIPEIAKIVNKSEGTVRVTLHRALNSLRSQLGSTGQVKEV</sequence>
<dbReference type="InterPro" id="IPR013249">
    <property type="entry name" value="RNA_pol_sigma70_r4_t2"/>
</dbReference>
<evidence type="ECO:0000256" key="2">
    <source>
        <dbReference type="ARBA" id="ARBA00023015"/>
    </source>
</evidence>
<evidence type="ECO:0000256" key="4">
    <source>
        <dbReference type="ARBA" id="ARBA00023163"/>
    </source>
</evidence>
<proteinExistence type="inferred from homology"/>
<dbReference type="CDD" id="cd06171">
    <property type="entry name" value="Sigma70_r4"/>
    <property type="match status" value="1"/>
</dbReference>
<organism evidence="7 8">
    <name type="scientific">Candidatus Wildermuthbacteria bacterium RIFCSPHIGHO2_12_FULL_40_12</name>
    <dbReference type="NCBI Taxonomy" id="1802457"/>
    <lineage>
        <taxon>Bacteria</taxon>
        <taxon>Candidatus Wildermuthiibacteriota</taxon>
    </lineage>
</organism>
<dbReference type="InterPro" id="IPR014284">
    <property type="entry name" value="RNA_pol_sigma-70_dom"/>
</dbReference>
<name>A0A1G2REP0_9BACT</name>
<keyword evidence="3" id="KW-0731">Sigma factor</keyword>
<comment type="caution">
    <text evidence="7">The sequence shown here is derived from an EMBL/GenBank/DDBJ whole genome shotgun (WGS) entry which is preliminary data.</text>
</comment>
<gene>
    <name evidence="7" type="ORF">A3F15_01675</name>
</gene>
<dbReference type="GO" id="GO:0003677">
    <property type="term" value="F:DNA binding"/>
    <property type="evidence" value="ECO:0007669"/>
    <property type="project" value="InterPro"/>
</dbReference>
<dbReference type="SUPFAM" id="SSF88946">
    <property type="entry name" value="Sigma2 domain of RNA polymerase sigma factors"/>
    <property type="match status" value="1"/>
</dbReference>
<dbReference type="InterPro" id="IPR013325">
    <property type="entry name" value="RNA_pol_sigma_r2"/>
</dbReference>
<dbReference type="PANTHER" id="PTHR43133:SF57">
    <property type="entry name" value="RNA POLYMERASE SIGMA-70 FACTOR"/>
    <property type="match status" value="1"/>
</dbReference>